<keyword evidence="1" id="KW-1133">Transmembrane helix</keyword>
<keyword evidence="1" id="KW-0812">Transmembrane</keyword>
<feature type="transmembrane region" description="Helical" evidence="1">
    <location>
        <begin position="41"/>
        <end position="61"/>
    </location>
</feature>
<sequence>MRGWAFDFLSQPWPAITFLLLSALAVAVHRPLAERMRWATWPSLGMLLSVAIVLTLTLPPAPHVPIGVPGVADVDRCVGSLSDAGQLWRALISTTERGERVGNITMFVPATFFAVLAIRRPLLVAAVGVLMSGGIELTQSVMHLGRECVGYDWVNNTIGAILGVLLGVLAARVATRQPAGVGESPPR</sequence>
<dbReference type="Proteomes" id="UP000482800">
    <property type="component" value="Unassembled WGS sequence"/>
</dbReference>
<gene>
    <name evidence="3" type="ORF">Phou_040010</name>
</gene>
<keyword evidence="4" id="KW-1185">Reference proteome</keyword>
<accession>A0A6V8KBN7</accession>
<evidence type="ECO:0000256" key="1">
    <source>
        <dbReference type="SAM" id="Phobius"/>
    </source>
</evidence>
<organism evidence="3 4">
    <name type="scientific">Phytohabitans houttuyneae</name>
    <dbReference type="NCBI Taxonomy" id="1076126"/>
    <lineage>
        <taxon>Bacteria</taxon>
        <taxon>Bacillati</taxon>
        <taxon>Actinomycetota</taxon>
        <taxon>Actinomycetes</taxon>
        <taxon>Micromonosporales</taxon>
        <taxon>Micromonosporaceae</taxon>
    </lineage>
</organism>
<dbReference type="InterPro" id="IPR006976">
    <property type="entry name" value="VanZ-like"/>
</dbReference>
<comment type="caution">
    <text evidence="3">The sequence shown here is derived from an EMBL/GenBank/DDBJ whole genome shotgun (WGS) entry which is preliminary data.</text>
</comment>
<dbReference type="RefSeq" id="WP_173057311.1">
    <property type="nucleotide sequence ID" value="NZ_BAABGO010000011.1"/>
</dbReference>
<proteinExistence type="predicted"/>
<reference evidence="3 4" key="1">
    <citation type="submission" date="2020-03" db="EMBL/GenBank/DDBJ databases">
        <title>Whole genome shotgun sequence of Phytohabitans houttuyneae NBRC 108639.</title>
        <authorList>
            <person name="Komaki H."/>
            <person name="Tamura T."/>
        </authorList>
    </citation>
    <scope>NUCLEOTIDE SEQUENCE [LARGE SCALE GENOMIC DNA]</scope>
    <source>
        <strain evidence="3 4">NBRC 108639</strain>
    </source>
</reference>
<evidence type="ECO:0000313" key="3">
    <source>
        <dbReference type="EMBL" id="GFJ79821.1"/>
    </source>
</evidence>
<name>A0A6V8KBN7_9ACTN</name>
<dbReference type="EMBL" id="BLPF01000001">
    <property type="protein sequence ID" value="GFJ79821.1"/>
    <property type="molecule type" value="Genomic_DNA"/>
</dbReference>
<dbReference type="AlphaFoldDB" id="A0A6V8KBN7"/>
<feature type="transmembrane region" description="Helical" evidence="1">
    <location>
        <begin position="153"/>
        <end position="174"/>
    </location>
</feature>
<evidence type="ECO:0000313" key="4">
    <source>
        <dbReference type="Proteomes" id="UP000482800"/>
    </source>
</evidence>
<evidence type="ECO:0000259" key="2">
    <source>
        <dbReference type="Pfam" id="PF04892"/>
    </source>
</evidence>
<protein>
    <recommendedName>
        <fullName evidence="2">VanZ-like domain-containing protein</fullName>
    </recommendedName>
</protein>
<feature type="transmembrane region" description="Helical" evidence="1">
    <location>
        <begin position="12"/>
        <end position="29"/>
    </location>
</feature>
<keyword evidence="1" id="KW-0472">Membrane</keyword>
<reference evidence="3 4" key="2">
    <citation type="submission" date="2020-03" db="EMBL/GenBank/DDBJ databases">
        <authorList>
            <person name="Ichikawa N."/>
            <person name="Kimura A."/>
            <person name="Kitahashi Y."/>
            <person name="Uohara A."/>
        </authorList>
    </citation>
    <scope>NUCLEOTIDE SEQUENCE [LARGE SCALE GENOMIC DNA]</scope>
    <source>
        <strain evidence="3 4">NBRC 108639</strain>
    </source>
</reference>
<dbReference type="Pfam" id="PF04892">
    <property type="entry name" value="VanZ"/>
    <property type="match status" value="1"/>
</dbReference>
<feature type="domain" description="VanZ-like" evidence="2">
    <location>
        <begin position="95"/>
        <end position="168"/>
    </location>
</feature>